<keyword evidence="1" id="KW-0808">Transferase</keyword>
<comment type="caution">
    <text evidence="1">The sequence shown here is derived from an EMBL/GenBank/DDBJ whole genome shotgun (WGS) entry which is preliminary data.</text>
</comment>
<dbReference type="AlphaFoldDB" id="A0A8H3MDQ5"/>
<gene>
    <name evidence="1" type="ORF">RCL2_002850000</name>
</gene>
<evidence type="ECO:0000313" key="1">
    <source>
        <dbReference type="EMBL" id="GET02122.1"/>
    </source>
</evidence>
<keyword evidence="1" id="KW-0418">Kinase</keyword>
<name>A0A8H3MDQ5_9GLOM</name>
<reference evidence="1" key="1">
    <citation type="submission" date="2019-10" db="EMBL/GenBank/DDBJ databases">
        <title>Conservation and host-specific expression of non-tandemly repeated heterogenous ribosome RNA gene in arbuscular mycorrhizal fungi.</title>
        <authorList>
            <person name="Maeda T."/>
            <person name="Kobayashi Y."/>
            <person name="Nakagawa T."/>
            <person name="Ezawa T."/>
            <person name="Yamaguchi K."/>
            <person name="Bino T."/>
            <person name="Nishimoto Y."/>
            <person name="Shigenobu S."/>
            <person name="Kawaguchi M."/>
        </authorList>
    </citation>
    <scope>NUCLEOTIDE SEQUENCE</scope>
    <source>
        <strain evidence="1">HR1</strain>
    </source>
</reference>
<dbReference type="OrthoDB" id="4062651at2759"/>
<proteinExistence type="predicted"/>
<evidence type="ECO:0000313" key="2">
    <source>
        <dbReference type="Proteomes" id="UP000615446"/>
    </source>
</evidence>
<dbReference type="Proteomes" id="UP000615446">
    <property type="component" value="Unassembled WGS sequence"/>
</dbReference>
<dbReference type="GO" id="GO:0016301">
    <property type="term" value="F:kinase activity"/>
    <property type="evidence" value="ECO:0007669"/>
    <property type="project" value="UniProtKB-KW"/>
</dbReference>
<dbReference type="EMBL" id="BLAL01000304">
    <property type="protein sequence ID" value="GET02122.1"/>
    <property type="molecule type" value="Genomic_DNA"/>
</dbReference>
<organism evidence="1 2">
    <name type="scientific">Rhizophagus clarus</name>
    <dbReference type="NCBI Taxonomy" id="94130"/>
    <lineage>
        <taxon>Eukaryota</taxon>
        <taxon>Fungi</taxon>
        <taxon>Fungi incertae sedis</taxon>
        <taxon>Mucoromycota</taxon>
        <taxon>Glomeromycotina</taxon>
        <taxon>Glomeromycetes</taxon>
        <taxon>Glomerales</taxon>
        <taxon>Glomeraceae</taxon>
        <taxon>Rhizophagus</taxon>
    </lineage>
</organism>
<sequence length="260" mass="30533">MDSSDEINYFDKLCEWCGKFVDIKEIGKNDISVSYSAKWGDGPLEYNTDTKKRERNPNKIIKLKSFHGTRFLYEVKSYPISECSDDKIYGISQNPVTRNYIIVFNDEYFCKYHCKNCGKICTNIQYRCNMKDGPLEYADNGQNKRNKNKEINLKCFSTIQDKNESLIKARRSCQIIYLKESFTSWTSGNKGVVTKWKDGPLEYNKDIKKYKRNPNEATEEIYLKYSHNIGNIYEFLNEAEKYHITSIYGISQIQIQRITS</sequence>
<protein>
    <submittedName>
        <fullName evidence="1">Kinase-like domain-containing protein</fullName>
    </submittedName>
</protein>
<accession>A0A8H3MDQ5</accession>